<feature type="compositionally biased region" description="Polar residues" evidence="1">
    <location>
        <begin position="1"/>
        <end position="10"/>
    </location>
</feature>
<gene>
    <name evidence="2" type="ORF">LTR69_006381</name>
</gene>
<comment type="caution">
    <text evidence="2">The sequence shown here is derived from an EMBL/GenBank/DDBJ whole genome shotgun (WGS) entry which is preliminary data.</text>
</comment>
<dbReference type="Proteomes" id="UP001345691">
    <property type="component" value="Unassembled WGS sequence"/>
</dbReference>
<sequence length="324" mass="37034">MDPLYSSTRDSPAPGLLARGDDPAIDALTQITKHLRTQSSDATLPYFGSAGKDKTPRDTLQLPHYDKPKPTLVAIPANIRLRILKYAFPHQIRAVISTDVDSPRKHYLWDSHEGFWTRHDIAPGIQDGLALGFPLPPFLNCCRQLYEEGFEAIEGFKLSNRDSSPTQFERYPRILQKNTKVIRFEGDAIWNDFALLFTNFGRLRDLDFSYSIAPGMWLSVDWMGYSLGMTREIAAKHVWLESPIPNPDEGDFTERVLPRFSSQGRRLFRDHFYDAVYKNNIKITFSCLLGRFKPSQTGSPHEFEKFDAIAVGSAEYVREFKANH</sequence>
<feature type="region of interest" description="Disordered" evidence="1">
    <location>
        <begin position="1"/>
        <end position="21"/>
    </location>
</feature>
<proteinExistence type="predicted"/>
<protein>
    <submittedName>
        <fullName evidence="2">Uncharacterized protein</fullName>
    </submittedName>
</protein>
<name>A0ABR0J992_9EURO</name>
<dbReference type="EMBL" id="JAVRRF010000013">
    <property type="protein sequence ID" value="KAK5059092.1"/>
    <property type="molecule type" value="Genomic_DNA"/>
</dbReference>
<evidence type="ECO:0000256" key="1">
    <source>
        <dbReference type="SAM" id="MobiDB-lite"/>
    </source>
</evidence>
<reference evidence="2 3" key="1">
    <citation type="submission" date="2023-08" db="EMBL/GenBank/DDBJ databases">
        <title>Black Yeasts Isolated from many extreme environments.</title>
        <authorList>
            <person name="Coleine C."/>
            <person name="Stajich J.E."/>
            <person name="Selbmann L."/>
        </authorList>
    </citation>
    <scope>NUCLEOTIDE SEQUENCE [LARGE SCALE GENOMIC DNA]</scope>
    <source>
        <strain evidence="2 3">CCFEE 6328</strain>
    </source>
</reference>
<keyword evidence="3" id="KW-1185">Reference proteome</keyword>
<evidence type="ECO:0000313" key="2">
    <source>
        <dbReference type="EMBL" id="KAK5059092.1"/>
    </source>
</evidence>
<accession>A0ABR0J992</accession>
<organism evidence="2 3">
    <name type="scientific">Exophiala sideris</name>
    <dbReference type="NCBI Taxonomy" id="1016849"/>
    <lineage>
        <taxon>Eukaryota</taxon>
        <taxon>Fungi</taxon>
        <taxon>Dikarya</taxon>
        <taxon>Ascomycota</taxon>
        <taxon>Pezizomycotina</taxon>
        <taxon>Eurotiomycetes</taxon>
        <taxon>Chaetothyriomycetidae</taxon>
        <taxon>Chaetothyriales</taxon>
        <taxon>Herpotrichiellaceae</taxon>
        <taxon>Exophiala</taxon>
    </lineage>
</organism>
<evidence type="ECO:0000313" key="3">
    <source>
        <dbReference type="Proteomes" id="UP001345691"/>
    </source>
</evidence>